<dbReference type="AlphaFoldDB" id="A0A9W7ZTJ9"/>
<reference evidence="1" key="1">
    <citation type="submission" date="2022-07" db="EMBL/GenBank/DDBJ databases">
        <title>Phylogenomic reconstructions and comparative analyses of Kickxellomycotina fungi.</title>
        <authorList>
            <person name="Reynolds N.K."/>
            <person name="Stajich J.E."/>
            <person name="Barry K."/>
            <person name="Grigoriev I.V."/>
            <person name="Crous P."/>
            <person name="Smith M.E."/>
        </authorList>
    </citation>
    <scope>NUCLEOTIDE SEQUENCE</scope>
    <source>
        <strain evidence="1">NBRC 100468</strain>
    </source>
</reference>
<sequence length="93" mass="10494">MASIEYLVYRNLPDGKEYCGDEVLEAVTNALKTISHPRVKFEGTYYTPDQASVKLEEAIKAKKNVSFSFTRKDKDGNLVDETVSYAFGYTLDV</sequence>
<proteinExistence type="predicted"/>
<protein>
    <submittedName>
        <fullName evidence="1">Uncharacterized protein</fullName>
    </submittedName>
</protein>
<organism evidence="1 2">
    <name type="scientific">Mycoemilia scoparia</name>
    <dbReference type="NCBI Taxonomy" id="417184"/>
    <lineage>
        <taxon>Eukaryota</taxon>
        <taxon>Fungi</taxon>
        <taxon>Fungi incertae sedis</taxon>
        <taxon>Zoopagomycota</taxon>
        <taxon>Kickxellomycotina</taxon>
        <taxon>Kickxellomycetes</taxon>
        <taxon>Kickxellales</taxon>
        <taxon>Kickxellaceae</taxon>
        <taxon>Mycoemilia</taxon>
    </lineage>
</organism>
<evidence type="ECO:0000313" key="1">
    <source>
        <dbReference type="EMBL" id="KAJ1913222.1"/>
    </source>
</evidence>
<keyword evidence="2" id="KW-1185">Reference proteome</keyword>
<gene>
    <name evidence="1" type="ORF">H4219_005299</name>
</gene>
<accession>A0A9W7ZTJ9</accession>
<name>A0A9W7ZTJ9_9FUNG</name>
<dbReference type="EMBL" id="JANBPU010000278">
    <property type="protein sequence ID" value="KAJ1913222.1"/>
    <property type="molecule type" value="Genomic_DNA"/>
</dbReference>
<comment type="caution">
    <text evidence="1">The sequence shown here is derived from an EMBL/GenBank/DDBJ whole genome shotgun (WGS) entry which is preliminary data.</text>
</comment>
<evidence type="ECO:0000313" key="2">
    <source>
        <dbReference type="Proteomes" id="UP001150538"/>
    </source>
</evidence>
<dbReference type="Proteomes" id="UP001150538">
    <property type="component" value="Unassembled WGS sequence"/>
</dbReference>